<comment type="similarity">
    <text evidence="2">Belongs to the glycosyl hydrolase 18 family. Chitinase class II subfamily.</text>
</comment>
<dbReference type="InterPro" id="IPR017853">
    <property type="entry name" value="GH"/>
</dbReference>
<dbReference type="GO" id="GO:0006032">
    <property type="term" value="P:chitin catabolic process"/>
    <property type="evidence" value="ECO:0007669"/>
    <property type="project" value="UniProtKB-KW"/>
</dbReference>
<evidence type="ECO:0000256" key="2">
    <source>
        <dbReference type="ARBA" id="ARBA00009121"/>
    </source>
</evidence>
<keyword evidence="11" id="KW-1185">Reference proteome</keyword>
<dbReference type="InterPro" id="IPR001223">
    <property type="entry name" value="Glyco_hydro18_cat"/>
</dbReference>
<evidence type="ECO:0000313" key="11">
    <source>
        <dbReference type="Proteomes" id="UP000585050"/>
    </source>
</evidence>
<dbReference type="SMR" id="A0A7X8SL50"/>
<dbReference type="InterPro" id="IPR026444">
    <property type="entry name" value="Secre_tail"/>
</dbReference>
<sequence length="1678" mass="180201">MNNIHKKFRMGILTWLMIMLPIAGVWSQIDSGSPYSINDHEKEVIGYVPNWDAWKGQDFNIPKGSLNHYNIDYSQYTILNFSFFGVAVDGSLHSGDLRNKQIYKEGTIQQPADLLHPDKYSSHDQAMVLGSPQEFWGWDDVLYELGYEPKPSGAYNGWIRTETGEQGEWPLTEYPTPGMIKIAHDNGIRVMASIGGWSMCKHFPEMAADPVKKQRFLDDCKILIDEYGFDGIDIDWEYPGPFAGMNFTGTEDDYHNFTVLMQDIRALVGPDRLVTAAFSAAPAKLKNLEWEELDKVMDYYNMMSYDFHGGWSGIAGHNSPLYPYPGEEWGDFSWDLTFTYLRDSLGVNPAKVNMGMAFYGRGVVTDGAAGVNVPTIKKDVTFSVDGPVSSASDLNNWGATEGSPYFFQIQEALASGEWTRHWDDVAKVPYMTKSSGGNNYFTSYDDEESITLKSEYITDNNIGGVIIWEVYTDWKVGPETGKIGGYPSCPGTVPELVHVVNKVFAENAGPVNPAPVVAISAPESVEQTDLASIDFTFTASDDMSVTSVVVKVNDVEVTATLDQGVYSASFVPAAYGEQTISVVATDDQGKSTTKVAKVVVVDPSTPNVAPTVAITAPADASTLTVATLEAIEIVVDANDEDGTIASTSIEVDGQTFTASPASWTPSAFGSYTINVTVTDNEGASATASSTITVEEETSTGGGNCGDVAEYEGYPMIYNSGDQVSYEGVIYEAVVGNLYNVTPGTAEHWWKTIGPCSVGPIAPQVSFVTPNAGTVEVTSFPYSVNVVADATDEDGTITSVEYAVNGSSISEGTFDITALGEYNFTVTATDNDGQTASDLVKVTLVAPQPVAPTVSFVSLQSETKMVDALPYAIDLSTNSSDEDGSVTSVVVTVNGTEVSGNSFDASVYGEYVIVATVTDNDNQSSSVSATIVLTEPQPLAPVVSLDSPASGTVETVLPYNLVLSSTSSDEDGTIASVEYTVNGIVVNEGNYEVNAYGIYSVEVTVTDNDGLTASAASSVNVKEVPFVVECPHPEWDSETIYTGGDQVVFNGNIYSAKWWTQGNEPGNGDPWQATGEVCGNGGLGDVVPTITFVHPAGDTYTALTTIDIEVDAQDENGEVTDVSLTVDGATTQGKSTTFTPSSFGNYVITASATDAQGNNTTATKVVSFTQSSVNDINADGSINLTGPFAPAPTGAQRIIGYVPTWKGSPGDLDYSKVTHVNVAFLEFDMKEGTAYTASDFASGDFSAESQHVLDSLLPIIVPKAHAQGATISIAVGGAIDYGFLKVMEQYKSNPAIIDVTADKLLAFVDKYNLDGIDLDLECWWADPAIPGTAEQGGRTRGTDKWGGEVEQGAHPASYGLTLLAKKLRAKRPSLLLSSAVFATPWYGNNYDAGLVGYLDWLGLMTYDFTGSWDDSPIGPHSSLYEVDNSNYTKASADNPIYSVETSLKYWSGEWSTWQGSGHGVNKGKLTIGVPFYGYDLSLTKKDAGQGANGFYFIGYNEILDLYPDAATSYDPQDPNQLSGFVGAEDGRKIYFETPKGAAAKVSYAQNNGLQGTIIWELTFDVEDPSLSLLSAMNSALSSNVRRITTDNSLSKELLEAVSYPNPFSNFTKVNITAQKSGVLNLQVFNVQGGLMESFTQDVEKGSTTIQLDGGKLPSGVYLVKINVGDQQIVERIIKR</sequence>
<dbReference type="SUPFAM" id="SSF54556">
    <property type="entry name" value="Chitinase insertion domain"/>
    <property type="match status" value="1"/>
</dbReference>
<dbReference type="Pfam" id="PF17957">
    <property type="entry name" value="Big_7"/>
    <property type="match status" value="2"/>
</dbReference>
<feature type="domain" description="GH18" evidence="9">
    <location>
        <begin position="1195"/>
        <end position="1582"/>
    </location>
</feature>
<dbReference type="InterPro" id="IPR029070">
    <property type="entry name" value="Chitinase_insertion_sf"/>
</dbReference>
<dbReference type="InterPro" id="IPR013783">
    <property type="entry name" value="Ig-like_fold"/>
</dbReference>
<dbReference type="PANTHER" id="PTHR11177:SF317">
    <property type="entry name" value="CHITINASE 12-RELATED"/>
    <property type="match status" value="1"/>
</dbReference>
<dbReference type="Pfam" id="PF02839">
    <property type="entry name" value="CBM_5_12"/>
    <property type="match status" value="1"/>
</dbReference>
<evidence type="ECO:0000256" key="8">
    <source>
        <dbReference type="RuleBase" id="RU000489"/>
    </source>
</evidence>
<dbReference type="GO" id="GO:0005975">
    <property type="term" value="P:carbohydrate metabolic process"/>
    <property type="evidence" value="ECO:0007669"/>
    <property type="project" value="InterPro"/>
</dbReference>
<dbReference type="GO" id="GO:0008843">
    <property type="term" value="F:endochitinase activity"/>
    <property type="evidence" value="ECO:0007669"/>
    <property type="project" value="UniProtKB-EC"/>
</dbReference>
<dbReference type="Pfam" id="PF00704">
    <property type="entry name" value="Glyco_hydro_18"/>
    <property type="match status" value="2"/>
</dbReference>
<keyword evidence="5" id="KW-0624">Polysaccharide degradation</keyword>
<dbReference type="SUPFAM" id="SSF51445">
    <property type="entry name" value="(Trans)glycosidases"/>
    <property type="match status" value="2"/>
</dbReference>
<evidence type="ECO:0000256" key="7">
    <source>
        <dbReference type="ARBA" id="ARBA00023295"/>
    </source>
</evidence>
<dbReference type="InterPro" id="IPR050314">
    <property type="entry name" value="Glycosyl_Hydrlase_18"/>
</dbReference>
<dbReference type="SMART" id="SM00495">
    <property type="entry name" value="ChtBD3"/>
    <property type="match status" value="2"/>
</dbReference>
<dbReference type="InterPro" id="IPR035986">
    <property type="entry name" value="PKD_dom_sf"/>
</dbReference>
<dbReference type="GO" id="GO:0030246">
    <property type="term" value="F:carbohydrate binding"/>
    <property type="evidence" value="ECO:0007669"/>
    <property type="project" value="InterPro"/>
</dbReference>
<keyword evidence="5" id="KW-0146">Chitin degradation</keyword>
<dbReference type="Pfam" id="PF18962">
    <property type="entry name" value="Por_Secre_tail"/>
    <property type="match status" value="1"/>
</dbReference>
<dbReference type="SMART" id="SM00636">
    <property type="entry name" value="Glyco_18"/>
    <property type="match status" value="2"/>
</dbReference>
<comment type="caution">
    <text evidence="10">The sequence shown here is derived from an EMBL/GenBank/DDBJ whole genome shotgun (WGS) entry which is preliminary data.</text>
</comment>
<dbReference type="GO" id="GO:0008061">
    <property type="term" value="F:chitin binding"/>
    <property type="evidence" value="ECO:0007669"/>
    <property type="project" value="InterPro"/>
</dbReference>
<feature type="domain" description="GH18" evidence="9">
    <location>
        <begin position="42"/>
        <end position="490"/>
    </location>
</feature>
<name>A0A7X8SL50_9BACT</name>
<evidence type="ECO:0000256" key="5">
    <source>
        <dbReference type="ARBA" id="ARBA00023024"/>
    </source>
</evidence>
<dbReference type="InterPro" id="IPR011583">
    <property type="entry name" value="Chitinase_II/V-like_cat"/>
</dbReference>
<dbReference type="SUPFAM" id="SSF49299">
    <property type="entry name" value="PKD domain"/>
    <property type="match status" value="1"/>
</dbReference>
<evidence type="ECO:0000256" key="3">
    <source>
        <dbReference type="ARBA" id="ARBA00012729"/>
    </source>
</evidence>
<gene>
    <name evidence="10" type="ORF">HGP29_13090</name>
</gene>
<dbReference type="NCBIfam" id="TIGR04183">
    <property type="entry name" value="Por_Secre_tail"/>
    <property type="match status" value="1"/>
</dbReference>
<accession>A0A7X8SL50</accession>
<evidence type="ECO:0000259" key="9">
    <source>
        <dbReference type="PROSITE" id="PS51910"/>
    </source>
</evidence>
<dbReference type="EMBL" id="JABAIL010000004">
    <property type="protein sequence ID" value="NLR92155.1"/>
    <property type="molecule type" value="Genomic_DNA"/>
</dbReference>
<dbReference type="InterPro" id="IPR001579">
    <property type="entry name" value="Glyco_hydro_18_chit_AS"/>
</dbReference>
<dbReference type="GO" id="GO:0005576">
    <property type="term" value="C:extracellular region"/>
    <property type="evidence" value="ECO:0007669"/>
    <property type="project" value="InterPro"/>
</dbReference>
<dbReference type="InterPro" id="IPR036573">
    <property type="entry name" value="CBM_sf_5/12"/>
</dbReference>
<dbReference type="PROSITE" id="PS01095">
    <property type="entry name" value="GH18_1"/>
    <property type="match status" value="2"/>
</dbReference>
<dbReference type="Gene3D" id="3.20.20.80">
    <property type="entry name" value="Glycosidases"/>
    <property type="match status" value="2"/>
</dbReference>
<proteinExistence type="inferred from homology"/>
<dbReference type="Gene3D" id="3.10.50.10">
    <property type="match status" value="1"/>
</dbReference>
<comment type="catalytic activity">
    <reaction evidence="1">
        <text>Random endo-hydrolysis of N-acetyl-beta-D-glucosaminide (1-&gt;4)-beta-linkages in chitin and chitodextrins.</text>
        <dbReference type="EC" id="3.2.1.14"/>
    </reaction>
</comment>
<dbReference type="InterPro" id="IPR022409">
    <property type="entry name" value="PKD/Chitinase_dom"/>
</dbReference>
<dbReference type="Gene3D" id="2.10.10.20">
    <property type="entry name" value="Carbohydrate-binding module superfamily 5/12"/>
    <property type="match status" value="2"/>
</dbReference>
<dbReference type="Proteomes" id="UP000585050">
    <property type="component" value="Unassembled WGS sequence"/>
</dbReference>
<reference evidence="10 11" key="1">
    <citation type="submission" date="2020-04" db="EMBL/GenBank/DDBJ databases">
        <title>Flammeovirga sp. SR4, a novel species isolated from seawater.</title>
        <authorList>
            <person name="Wang X."/>
        </authorList>
    </citation>
    <scope>NUCLEOTIDE SEQUENCE [LARGE SCALE GENOMIC DNA]</scope>
    <source>
        <strain evidence="10 11">SR4</strain>
    </source>
</reference>
<dbReference type="EC" id="3.2.1.14" evidence="3"/>
<protein>
    <recommendedName>
        <fullName evidence="3">chitinase</fullName>
        <ecNumber evidence="3">3.2.1.14</ecNumber>
    </recommendedName>
</protein>
<organism evidence="10 11">
    <name type="scientific">Flammeovirga agarivorans</name>
    <dbReference type="NCBI Taxonomy" id="2726742"/>
    <lineage>
        <taxon>Bacteria</taxon>
        <taxon>Pseudomonadati</taxon>
        <taxon>Bacteroidota</taxon>
        <taxon>Cytophagia</taxon>
        <taxon>Cytophagales</taxon>
        <taxon>Flammeovirgaceae</taxon>
        <taxon>Flammeovirga</taxon>
    </lineage>
</organism>
<evidence type="ECO:0000256" key="6">
    <source>
        <dbReference type="ARBA" id="ARBA00023277"/>
    </source>
</evidence>
<keyword evidence="4 8" id="KW-0378">Hydrolase</keyword>
<dbReference type="CDD" id="cd12215">
    <property type="entry name" value="ChiC_BD"/>
    <property type="match status" value="1"/>
</dbReference>
<dbReference type="Gene3D" id="2.60.40.10">
    <property type="entry name" value="Immunoglobulins"/>
    <property type="match status" value="5"/>
</dbReference>
<dbReference type="PANTHER" id="PTHR11177">
    <property type="entry name" value="CHITINASE"/>
    <property type="match status" value="1"/>
</dbReference>
<keyword evidence="6" id="KW-0119">Carbohydrate metabolism</keyword>
<dbReference type="SMART" id="SM00089">
    <property type="entry name" value="PKD"/>
    <property type="match status" value="4"/>
</dbReference>
<dbReference type="InterPro" id="IPR003610">
    <property type="entry name" value="CBM5/12"/>
</dbReference>
<dbReference type="RefSeq" id="WP_168882876.1">
    <property type="nucleotide sequence ID" value="NZ_JABAIL010000004.1"/>
</dbReference>
<evidence type="ECO:0000313" key="10">
    <source>
        <dbReference type="EMBL" id="NLR92155.1"/>
    </source>
</evidence>
<keyword evidence="7 8" id="KW-0326">Glycosidase</keyword>
<dbReference type="PROSITE" id="PS51910">
    <property type="entry name" value="GH18_2"/>
    <property type="match status" value="2"/>
</dbReference>
<evidence type="ECO:0000256" key="4">
    <source>
        <dbReference type="ARBA" id="ARBA00022801"/>
    </source>
</evidence>
<evidence type="ECO:0000256" key="1">
    <source>
        <dbReference type="ARBA" id="ARBA00000822"/>
    </source>
</evidence>
<dbReference type="SUPFAM" id="SSF51055">
    <property type="entry name" value="Carbohydrate binding domain"/>
    <property type="match status" value="1"/>
</dbReference>